<dbReference type="EMBL" id="JAOQBH010000003">
    <property type="protein sequence ID" value="KAJ4138402.1"/>
    <property type="molecule type" value="Genomic_DNA"/>
</dbReference>
<name>A0ABQ8RNS6_FUSEQ</name>
<evidence type="ECO:0000313" key="2">
    <source>
        <dbReference type="Proteomes" id="UP001152024"/>
    </source>
</evidence>
<sequence length="203" mass="23880">MSEATTMNNLKDTFLTLPVELRIEILAYLGTRHNITPITVASPCMLETYTGNEMYIRRTFYKREFTHRMLQDALAIVTFPPNTYGNLDIRHQVIRRHKEQWISGEFPCPFNTTHRNTVDFLDYTYHLLDNRNPKYRSVVLDESNAIVNLVAKSEAEIQKSLQDLLKSELFQRWSTLLWTPDLADTLRDMEKTVYGTSPWNYRP</sequence>
<organism evidence="1 2">
    <name type="scientific">Fusarium equiseti</name>
    <name type="common">Fusarium scirpi</name>
    <dbReference type="NCBI Taxonomy" id="61235"/>
    <lineage>
        <taxon>Eukaryota</taxon>
        <taxon>Fungi</taxon>
        <taxon>Dikarya</taxon>
        <taxon>Ascomycota</taxon>
        <taxon>Pezizomycotina</taxon>
        <taxon>Sordariomycetes</taxon>
        <taxon>Hypocreomycetidae</taxon>
        <taxon>Hypocreales</taxon>
        <taxon>Nectriaceae</taxon>
        <taxon>Fusarium</taxon>
        <taxon>Fusarium incarnatum-equiseti species complex</taxon>
    </lineage>
</organism>
<dbReference type="Proteomes" id="UP001152024">
    <property type="component" value="Unassembled WGS sequence"/>
</dbReference>
<protein>
    <recommendedName>
        <fullName evidence="3">F-box domain-containing protein</fullName>
    </recommendedName>
</protein>
<keyword evidence="2" id="KW-1185">Reference proteome</keyword>
<reference evidence="1" key="1">
    <citation type="submission" date="2022-09" db="EMBL/GenBank/DDBJ databases">
        <title>Fusarium specimens isolated from Avocado Roots.</title>
        <authorList>
            <person name="Stajich J."/>
            <person name="Roper C."/>
            <person name="Heimlech-Rivalta G."/>
        </authorList>
    </citation>
    <scope>NUCLEOTIDE SEQUENCE</scope>
    <source>
        <strain evidence="1">CF00095</strain>
    </source>
</reference>
<proteinExistence type="predicted"/>
<accession>A0ABQ8RNS6</accession>
<gene>
    <name evidence="1" type="ORF">NW768_002226</name>
</gene>
<evidence type="ECO:0000313" key="1">
    <source>
        <dbReference type="EMBL" id="KAJ4138402.1"/>
    </source>
</evidence>
<evidence type="ECO:0008006" key="3">
    <source>
        <dbReference type="Google" id="ProtNLM"/>
    </source>
</evidence>
<comment type="caution">
    <text evidence="1">The sequence shown here is derived from an EMBL/GenBank/DDBJ whole genome shotgun (WGS) entry which is preliminary data.</text>
</comment>